<name>A0A6T2IV44_9EUGL</name>
<sequence>MTVPSKCPYCGEERSRFVHFIACGHLNCDQCYEDFDIDVNQTALSATTENESQQRPLFQCYDCDAPVMQTVCGGIEPPICGPPASVSAQHRLGALFKTPRHSRRLCVVVHCRIGETSHAVEQATIAFDNGADGVFLAIHRKHSPPDLLLIYYAVRSAHPEGFIGLNFLSNRVDTAIEQVPLDCQALWTDDGIDGKQAQDGVDAQIPKALGIRFARKWRVLLFAGFAFKYRQAIPDEELIGRGALARRLFDVPTTSGPGTGEAISLQRAAAIRAAVGNDAVLAVASGVSSENAVDLLPFFDVFLVATGLEAGAKYSGVLMPQEVRRLADIVHSFEPPEGS</sequence>
<evidence type="ECO:0000313" key="1">
    <source>
        <dbReference type="EMBL" id="CAE0832905.1"/>
    </source>
</evidence>
<accession>A0A6T2IV44</accession>
<dbReference type="EMBL" id="HBJA01128354">
    <property type="protein sequence ID" value="CAE0832906.1"/>
    <property type="molecule type" value="Transcribed_RNA"/>
</dbReference>
<evidence type="ECO:0000313" key="2">
    <source>
        <dbReference type="EMBL" id="CAE0832906.1"/>
    </source>
</evidence>
<dbReference type="AlphaFoldDB" id="A0A6T2IV44"/>
<proteinExistence type="predicted"/>
<protein>
    <submittedName>
        <fullName evidence="2">Uncharacterized protein</fullName>
    </submittedName>
</protein>
<organism evidence="2">
    <name type="scientific">Eutreptiella gymnastica</name>
    <dbReference type="NCBI Taxonomy" id="73025"/>
    <lineage>
        <taxon>Eukaryota</taxon>
        <taxon>Discoba</taxon>
        <taxon>Euglenozoa</taxon>
        <taxon>Euglenida</taxon>
        <taxon>Spirocuta</taxon>
        <taxon>Euglenophyceae</taxon>
        <taxon>Eutreptiales</taxon>
        <taxon>Eutreptiaceae</taxon>
        <taxon>Eutreptiella</taxon>
    </lineage>
</organism>
<gene>
    <name evidence="1" type="ORF">EGYM00163_LOCUS44192</name>
    <name evidence="2" type="ORF">EGYM00163_LOCUS44193</name>
</gene>
<dbReference type="EMBL" id="HBJA01128350">
    <property type="protein sequence ID" value="CAE0832905.1"/>
    <property type="molecule type" value="Transcribed_RNA"/>
</dbReference>
<reference evidence="2" key="1">
    <citation type="submission" date="2021-01" db="EMBL/GenBank/DDBJ databases">
        <authorList>
            <person name="Corre E."/>
            <person name="Pelletier E."/>
            <person name="Niang G."/>
            <person name="Scheremetjew M."/>
            <person name="Finn R."/>
            <person name="Kale V."/>
            <person name="Holt S."/>
            <person name="Cochrane G."/>
            <person name="Meng A."/>
            <person name="Brown T."/>
            <person name="Cohen L."/>
        </authorList>
    </citation>
    <scope>NUCLEOTIDE SEQUENCE</scope>
    <source>
        <strain evidence="2">CCMP1594</strain>
    </source>
</reference>